<name>A0A2M4B291_9DIPT</name>
<evidence type="ECO:0000256" key="1">
    <source>
        <dbReference type="SAM" id="MobiDB-lite"/>
    </source>
</evidence>
<accession>A0A2M4B291</accession>
<protein>
    <submittedName>
        <fullName evidence="2">Putative secreted protein</fullName>
    </submittedName>
</protein>
<dbReference type="AlphaFoldDB" id="A0A2M4B291"/>
<feature type="region of interest" description="Disordered" evidence="1">
    <location>
        <begin position="59"/>
        <end position="80"/>
    </location>
</feature>
<evidence type="ECO:0000313" key="2">
    <source>
        <dbReference type="EMBL" id="MBW47147.1"/>
    </source>
</evidence>
<reference evidence="2" key="1">
    <citation type="submission" date="2018-01" db="EMBL/GenBank/DDBJ databases">
        <title>An insight into the sialome of Amazonian anophelines.</title>
        <authorList>
            <person name="Ribeiro J.M."/>
            <person name="Scarpassa V."/>
            <person name="Calvo E."/>
        </authorList>
    </citation>
    <scope>NUCLEOTIDE SEQUENCE</scope>
    <source>
        <tissue evidence="2">Salivary glands</tissue>
    </source>
</reference>
<proteinExistence type="predicted"/>
<organism evidence="2">
    <name type="scientific">Anopheles triannulatus</name>
    <dbReference type="NCBI Taxonomy" id="58253"/>
    <lineage>
        <taxon>Eukaryota</taxon>
        <taxon>Metazoa</taxon>
        <taxon>Ecdysozoa</taxon>
        <taxon>Arthropoda</taxon>
        <taxon>Hexapoda</taxon>
        <taxon>Insecta</taxon>
        <taxon>Pterygota</taxon>
        <taxon>Neoptera</taxon>
        <taxon>Endopterygota</taxon>
        <taxon>Diptera</taxon>
        <taxon>Nematocera</taxon>
        <taxon>Culicoidea</taxon>
        <taxon>Culicidae</taxon>
        <taxon>Anophelinae</taxon>
        <taxon>Anopheles</taxon>
    </lineage>
</organism>
<dbReference type="EMBL" id="GGFK01013826">
    <property type="protein sequence ID" value="MBW47147.1"/>
    <property type="molecule type" value="Transcribed_RNA"/>
</dbReference>
<sequence length="92" mass="10374">MCWPSPAYSCTIVALARQTLAASRALDPTLGASFHRSPEGSLPVLPSCSRCRRASLHPPMEFSGKERDRRNRFPTAESQSSTCRFYWRIYPP</sequence>